<name>A0A3P8MDX1_TSUPA</name>
<feature type="region of interest" description="Disordered" evidence="1">
    <location>
        <begin position="1"/>
        <end position="55"/>
    </location>
</feature>
<proteinExistence type="predicted"/>
<reference evidence="3 4" key="1">
    <citation type="submission" date="2018-12" db="EMBL/GenBank/DDBJ databases">
        <authorList>
            <consortium name="Pathogen Informatics"/>
        </authorList>
    </citation>
    <scope>NUCLEOTIDE SEQUENCE [LARGE SCALE GENOMIC DNA]</scope>
    <source>
        <strain evidence="3 4">NCTC10741</strain>
    </source>
</reference>
<evidence type="ECO:0000313" key="4">
    <source>
        <dbReference type="Proteomes" id="UP000271626"/>
    </source>
</evidence>
<accession>A0A3P8MDX1</accession>
<organism evidence="3 4">
    <name type="scientific">Tsukamurella paurometabola</name>
    <name type="common">Corynebacterium paurometabolum</name>
    <dbReference type="NCBI Taxonomy" id="2061"/>
    <lineage>
        <taxon>Bacteria</taxon>
        <taxon>Bacillati</taxon>
        <taxon>Actinomycetota</taxon>
        <taxon>Actinomycetes</taxon>
        <taxon>Mycobacteriales</taxon>
        <taxon>Tsukamurellaceae</taxon>
        <taxon>Tsukamurella</taxon>
    </lineage>
</organism>
<gene>
    <name evidence="3" type="ORF">NCTC10741_02455</name>
</gene>
<dbReference type="Pfam" id="PF15649">
    <property type="entry name" value="Tox-REase-7"/>
    <property type="match status" value="1"/>
</dbReference>
<dbReference type="AlphaFoldDB" id="A0A3P8MDX1"/>
<feature type="region of interest" description="Disordered" evidence="1">
    <location>
        <begin position="131"/>
        <end position="166"/>
    </location>
</feature>
<feature type="compositionally biased region" description="Pro residues" evidence="1">
    <location>
        <begin position="138"/>
        <end position="152"/>
    </location>
</feature>
<dbReference type="EMBL" id="LR131273">
    <property type="protein sequence ID" value="VDR39313.1"/>
    <property type="molecule type" value="Genomic_DNA"/>
</dbReference>
<dbReference type="InterPro" id="IPR028903">
    <property type="entry name" value="Tox-REase-7_dom"/>
</dbReference>
<dbReference type="RefSeq" id="WP_164711588.1">
    <property type="nucleotide sequence ID" value="NZ_CP085954.1"/>
</dbReference>
<evidence type="ECO:0000313" key="3">
    <source>
        <dbReference type="EMBL" id="VDR39313.1"/>
    </source>
</evidence>
<sequence length="166" mass="18390">MSPLLGRYARPDKPVAGNGNNWARGREGERRAGIPPGKKKTRIYPPNPLGRGGYRVPDIRDDVTRQVTEVKNTNDTGPSDSQIIDIANWTQANGYTMTLITDHRTTLSPEVEKLQDEGRITVLRMELDENLGGQKPAPFLPPVNWKPPPTDPSRPHDSNRVGVPVP</sequence>
<protein>
    <recommendedName>
        <fullName evidence="2">Tox-REase-7 domain-containing protein</fullName>
    </recommendedName>
</protein>
<evidence type="ECO:0000259" key="2">
    <source>
        <dbReference type="Pfam" id="PF15649"/>
    </source>
</evidence>
<feature type="domain" description="Tox-REase-7" evidence="2">
    <location>
        <begin position="25"/>
        <end position="111"/>
    </location>
</feature>
<dbReference type="Proteomes" id="UP000271626">
    <property type="component" value="Chromosome"/>
</dbReference>
<evidence type="ECO:0000256" key="1">
    <source>
        <dbReference type="SAM" id="MobiDB-lite"/>
    </source>
</evidence>